<keyword evidence="5 9" id="KW-0093">Biotin biosynthesis</keyword>
<evidence type="ECO:0000313" key="10">
    <source>
        <dbReference type="EMBL" id="NEX45500.1"/>
    </source>
</evidence>
<comment type="caution">
    <text evidence="9">Lacks conserved residue(s) required for the propagation of feature annotation.</text>
</comment>
<reference evidence="10 11" key="1">
    <citation type="submission" date="2020-02" db="EMBL/GenBank/DDBJ databases">
        <title>Rhodobacter algicola sp. nov., isolated from microalga culture.</title>
        <authorList>
            <person name="Park C.-Y."/>
        </authorList>
    </citation>
    <scope>NUCLEOTIDE SEQUENCE [LARGE SCALE GENOMIC DNA]</scope>
    <source>
        <strain evidence="10 11">ETT8</strain>
    </source>
</reference>
<dbReference type="PIRSF" id="PIRSF006755">
    <property type="entry name" value="DTB_synth"/>
    <property type="match status" value="1"/>
</dbReference>
<sequence>MSVVIVTGTDTDIGKTVFAAGLTGQLRATYWKPVQSGLESETDSEVVRRLSGRPTLPETLRLQLPASPHLAAAAEGRRIDDRLLQLPETRPLVIEGAGGLMVPLNASVTMLDVFARWNCPVILCARTRLGTINHSLLSLMALESRGLTVLGVAFIGDPQPEVEETIQRMGKVRRLGCLPMLPVLEPACFQDQFDAAFPPGTFDF</sequence>
<feature type="binding site" evidence="9">
    <location>
        <position position="16"/>
    </location>
    <ligand>
        <name>Mg(2+)</name>
        <dbReference type="ChEBI" id="CHEBI:18420"/>
    </ligand>
</feature>
<comment type="caution">
    <text evidence="10">The sequence shown here is derived from an EMBL/GenBank/DDBJ whole genome shotgun (WGS) entry which is preliminary data.</text>
</comment>
<keyword evidence="2 9" id="KW-0436">Ligase</keyword>
<dbReference type="InterPro" id="IPR027417">
    <property type="entry name" value="P-loop_NTPase"/>
</dbReference>
<dbReference type="UniPathway" id="UPA00078">
    <property type="reaction ID" value="UER00161"/>
</dbReference>
<evidence type="ECO:0000256" key="9">
    <source>
        <dbReference type="HAMAP-Rule" id="MF_00336"/>
    </source>
</evidence>
<keyword evidence="3 9" id="KW-0479">Metal-binding</keyword>
<dbReference type="EC" id="6.3.3.3" evidence="9"/>
<evidence type="ECO:0000313" key="11">
    <source>
        <dbReference type="Proteomes" id="UP000481421"/>
    </source>
</evidence>
<dbReference type="Gene3D" id="3.40.50.300">
    <property type="entry name" value="P-loop containing nucleotide triphosphate hydrolases"/>
    <property type="match status" value="1"/>
</dbReference>
<dbReference type="AlphaFoldDB" id="A0A6B3RHP4"/>
<dbReference type="Proteomes" id="UP000481421">
    <property type="component" value="Unassembled WGS sequence"/>
</dbReference>
<feature type="binding site" evidence="9">
    <location>
        <begin position="12"/>
        <end position="17"/>
    </location>
    <ligand>
        <name>ATP</name>
        <dbReference type="ChEBI" id="CHEBI:30616"/>
    </ligand>
</feature>
<evidence type="ECO:0000256" key="7">
    <source>
        <dbReference type="ARBA" id="ARBA00022842"/>
    </source>
</evidence>
<name>A0A6B3RHP4_9RHOB</name>
<comment type="pathway">
    <text evidence="9">Cofactor biosynthesis; biotin biosynthesis; biotin from 7,8-diaminononanoate: step 1/2.</text>
</comment>
<comment type="cofactor">
    <cofactor evidence="9">
        <name>Mg(2+)</name>
        <dbReference type="ChEBI" id="CHEBI:18420"/>
    </cofactor>
</comment>
<gene>
    <name evidence="9 10" type="primary">bioD</name>
    <name evidence="10" type="ORF">G3572_04735</name>
</gene>
<keyword evidence="1 9" id="KW-0963">Cytoplasm</keyword>
<dbReference type="EMBL" id="JAAIKE010000001">
    <property type="protein sequence ID" value="NEX45500.1"/>
    <property type="molecule type" value="Genomic_DNA"/>
</dbReference>
<dbReference type="GO" id="GO:0005829">
    <property type="term" value="C:cytosol"/>
    <property type="evidence" value="ECO:0007669"/>
    <property type="project" value="TreeGrafter"/>
</dbReference>
<evidence type="ECO:0000256" key="2">
    <source>
        <dbReference type="ARBA" id="ARBA00022598"/>
    </source>
</evidence>
<feature type="binding site" evidence="9">
    <location>
        <begin position="179"/>
        <end position="181"/>
    </location>
    <ligand>
        <name>ATP</name>
        <dbReference type="ChEBI" id="CHEBI:30616"/>
    </ligand>
</feature>
<dbReference type="CDD" id="cd03109">
    <property type="entry name" value="DTBS"/>
    <property type="match status" value="1"/>
</dbReference>
<dbReference type="GO" id="GO:0004141">
    <property type="term" value="F:dethiobiotin synthase activity"/>
    <property type="evidence" value="ECO:0007669"/>
    <property type="project" value="UniProtKB-UniRule"/>
</dbReference>
<feature type="binding site" evidence="9">
    <location>
        <position position="95"/>
    </location>
    <ligand>
        <name>Mg(2+)</name>
        <dbReference type="ChEBI" id="CHEBI:18420"/>
    </ligand>
</feature>
<feature type="binding site" evidence="9">
    <location>
        <position position="43"/>
    </location>
    <ligand>
        <name>Mg(2+)</name>
        <dbReference type="ChEBI" id="CHEBI:18420"/>
    </ligand>
</feature>
<accession>A0A6B3RHP4</accession>
<dbReference type="InterPro" id="IPR004472">
    <property type="entry name" value="DTB_synth_BioD"/>
</dbReference>
<dbReference type="GO" id="GO:0009102">
    <property type="term" value="P:biotin biosynthetic process"/>
    <property type="evidence" value="ECO:0007669"/>
    <property type="project" value="UniProtKB-UniRule"/>
</dbReference>
<organism evidence="10 11">
    <name type="scientific">Pseudotabrizicola algicola</name>
    <dbReference type="NCBI Taxonomy" id="2709381"/>
    <lineage>
        <taxon>Bacteria</taxon>
        <taxon>Pseudomonadati</taxon>
        <taxon>Pseudomonadota</taxon>
        <taxon>Alphaproteobacteria</taxon>
        <taxon>Rhodobacterales</taxon>
        <taxon>Paracoccaceae</taxon>
        <taxon>Pseudotabrizicola</taxon>
    </lineage>
</organism>
<feature type="binding site" evidence="9">
    <location>
        <begin position="95"/>
        <end position="98"/>
    </location>
    <ligand>
        <name>ATP</name>
        <dbReference type="ChEBI" id="CHEBI:30616"/>
    </ligand>
</feature>
<evidence type="ECO:0000256" key="5">
    <source>
        <dbReference type="ARBA" id="ARBA00022756"/>
    </source>
</evidence>
<evidence type="ECO:0000256" key="1">
    <source>
        <dbReference type="ARBA" id="ARBA00022490"/>
    </source>
</evidence>
<keyword evidence="6 9" id="KW-0067">ATP-binding</keyword>
<comment type="function">
    <text evidence="9">Catalyzes a mechanistically unusual reaction, the ATP-dependent insertion of CO2 between the N7 and N8 nitrogen atoms of 7,8-diaminopelargonic acid (DAPA, also called 7,8-diammoniononanoate) to form a ureido ring.</text>
</comment>
<feature type="binding site" evidence="9">
    <location>
        <position position="43"/>
    </location>
    <ligand>
        <name>ATP</name>
        <dbReference type="ChEBI" id="CHEBI:30616"/>
    </ligand>
</feature>
<dbReference type="SUPFAM" id="SSF52540">
    <property type="entry name" value="P-loop containing nucleoside triphosphate hydrolases"/>
    <property type="match status" value="1"/>
</dbReference>
<comment type="catalytic activity">
    <reaction evidence="8">
        <text>(7R,8S)-8-amino-7-(carboxyamino)nonanoate + ATP = (4R,5S)-dethiobiotin + ADP + phosphate + H(+)</text>
        <dbReference type="Rhea" id="RHEA:63684"/>
        <dbReference type="ChEBI" id="CHEBI:15378"/>
        <dbReference type="ChEBI" id="CHEBI:30616"/>
        <dbReference type="ChEBI" id="CHEBI:43474"/>
        <dbReference type="ChEBI" id="CHEBI:149470"/>
        <dbReference type="ChEBI" id="CHEBI:149473"/>
        <dbReference type="ChEBI" id="CHEBI:456216"/>
    </reaction>
</comment>
<comment type="subcellular location">
    <subcellularLocation>
        <location evidence="9">Cytoplasm</location>
    </subcellularLocation>
</comment>
<keyword evidence="7 9" id="KW-0460">Magnesium</keyword>
<feature type="binding site" evidence="9">
    <location>
        <position position="36"/>
    </location>
    <ligand>
        <name>substrate</name>
    </ligand>
</feature>
<feature type="active site" evidence="9">
    <location>
        <position position="32"/>
    </location>
</feature>
<keyword evidence="4 9" id="KW-0547">Nucleotide-binding</keyword>
<dbReference type="PANTHER" id="PTHR43210">
    <property type="entry name" value="DETHIOBIOTIN SYNTHETASE"/>
    <property type="match status" value="1"/>
</dbReference>
<dbReference type="NCBIfam" id="TIGR00347">
    <property type="entry name" value="bioD"/>
    <property type="match status" value="1"/>
</dbReference>
<protein>
    <recommendedName>
        <fullName evidence="9">ATP-dependent dethiobiotin synthetase BioD</fullName>
        <ecNumber evidence="9">6.3.3.3</ecNumber>
    </recommendedName>
    <alternativeName>
        <fullName evidence="9">DTB synthetase</fullName>
        <shortName evidence="9">DTBS</shortName>
    </alternativeName>
    <alternativeName>
        <fullName evidence="9">Dethiobiotin synthase</fullName>
    </alternativeName>
</protein>
<dbReference type="PANTHER" id="PTHR43210:SF2">
    <property type="entry name" value="ATP-DEPENDENT DETHIOBIOTIN SYNTHETASE BIOD 2"/>
    <property type="match status" value="1"/>
</dbReference>
<dbReference type="GO" id="GO:0005524">
    <property type="term" value="F:ATP binding"/>
    <property type="evidence" value="ECO:0007669"/>
    <property type="project" value="UniProtKB-UniRule"/>
</dbReference>
<dbReference type="Pfam" id="PF13500">
    <property type="entry name" value="AAA_26"/>
    <property type="match status" value="1"/>
</dbReference>
<comment type="subunit">
    <text evidence="9">Homodimer.</text>
</comment>
<dbReference type="HAMAP" id="MF_00336">
    <property type="entry name" value="BioD"/>
    <property type="match status" value="1"/>
</dbReference>
<dbReference type="GO" id="GO:0000287">
    <property type="term" value="F:magnesium ion binding"/>
    <property type="evidence" value="ECO:0007669"/>
    <property type="project" value="UniProtKB-UniRule"/>
</dbReference>
<comment type="catalytic activity">
    <reaction evidence="9">
        <text>(7R,8S)-7,8-diammoniononanoate + CO2 + ATP = (4R,5S)-dethiobiotin + ADP + phosphate + 3 H(+)</text>
        <dbReference type="Rhea" id="RHEA:15805"/>
        <dbReference type="ChEBI" id="CHEBI:15378"/>
        <dbReference type="ChEBI" id="CHEBI:16526"/>
        <dbReference type="ChEBI" id="CHEBI:30616"/>
        <dbReference type="ChEBI" id="CHEBI:43474"/>
        <dbReference type="ChEBI" id="CHEBI:149469"/>
        <dbReference type="ChEBI" id="CHEBI:149473"/>
        <dbReference type="ChEBI" id="CHEBI:456216"/>
        <dbReference type="EC" id="6.3.3.3"/>
    </reaction>
</comment>
<evidence type="ECO:0000256" key="4">
    <source>
        <dbReference type="ARBA" id="ARBA00022741"/>
    </source>
</evidence>
<proteinExistence type="inferred from homology"/>
<comment type="similarity">
    <text evidence="9">Belongs to the dethiobiotin synthetase family.</text>
</comment>
<keyword evidence="11" id="KW-1185">Reference proteome</keyword>
<evidence type="ECO:0000256" key="6">
    <source>
        <dbReference type="ARBA" id="ARBA00022840"/>
    </source>
</evidence>
<evidence type="ECO:0000256" key="8">
    <source>
        <dbReference type="ARBA" id="ARBA00047386"/>
    </source>
</evidence>
<dbReference type="RefSeq" id="WP_164609482.1">
    <property type="nucleotide sequence ID" value="NZ_JAAIKE010000001.1"/>
</dbReference>
<evidence type="ECO:0000256" key="3">
    <source>
        <dbReference type="ARBA" id="ARBA00022723"/>
    </source>
</evidence>